<keyword evidence="1" id="KW-0472">Membrane</keyword>
<evidence type="ECO:0000313" key="3">
    <source>
        <dbReference type="Proteomes" id="UP000178873"/>
    </source>
</evidence>
<evidence type="ECO:0000313" key="2">
    <source>
        <dbReference type="EMBL" id="OHA18305.1"/>
    </source>
</evidence>
<organism evidence="2 3">
    <name type="scientific">Candidatus Taylorbacteria bacterium RIFCSPHIGHO2_01_FULL_46_22b</name>
    <dbReference type="NCBI Taxonomy" id="1802301"/>
    <lineage>
        <taxon>Bacteria</taxon>
        <taxon>Candidatus Tayloriibacteriota</taxon>
    </lineage>
</organism>
<name>A0A1G2M333_9BACT</name>
<accession>A0A1G2M333</accession>
<gene>
    <name evidence="2" type="ORF">A2664_02480</name>
</gene>
<dbReference type="STRING" id="1802301.A2664_02480"/>
<proteinExistence type="predicted"/>
<keyword evidence="1" id="KW-1133">Transmembrane helix</keyword>
<dbReference type="AlphaFoldDB" id="A0A1G2M333"/>
<feature type="transmembrane region" description="Helical" evidence="1">
    <location>
        <begin position="44"/>
        <end position="65"/>
    </location>
</feature>
<reference evidence="2 3" key="1">
    <citation type="journal article" date="2016" name="Nat. Commun.">
        <title>Thousands of microbial genomes shed light on interconnected biogeochemical processes in an aquifer system.</title>
        <authorList>
            <person name="Anantharaman K."/>
            <person name="Brown C.T."/>
            <person name="Hug L.A."/>
            <person name="Sharon I."/>
            <person name="Castelle C.J."/>
            <person name="Probst A.J."/>
            <person name="Thomas B.C."/>
            <person name="Singh A."/>
            <person name="Wilkins M.J."/>
            <person name="Karaoz U."/>
            <person name="Brodie E.L."/>
            <person name="Williams K.H."/>
            <person name="Hubbard S.S."/>
            <person name="Banfield J.F."/>
        </authorList>
    </citation>
    <scope>NUCLEOTIDE SEQUENCE [LARGE SCALE GENOMIC DNA]</scope>
</reference>
<comment type="caution">
    <text evidence="2">The sequence shown here is derived from an EMBL/GenBank/DDBJ whole genome shotgun (WGS) entry which is preliminary data.</text>
</comment>
<sequence>MFLLFYALGSMYNKEITMETDPEIQGEIREPLASLPTKKSSQQLVLVSISLLITIGIILGVYFLYNQNRITRTQSDTPPSLVPDNWKTYSDTEWGFQISYPLEYHFLSAKENLEGPEHYIVPQEPYEKSGYSSKLLEIADIGTSTIKRYLQVVLLPVVPRDLDTLEKQVKTVVASTTEGLKSRGIGETFTKYTVEGQNLPAIIYDFTNTGGRTIQIYYLRPTEPIFGKPQPNRLFRIDMQPEDDSMLRKIVSSVRKIPIVPSDTALYYSAESNKDSFWCDKISDEFLKTQCHINLRGYPIEERYPVNLDAVLDREGTAKIDGSKILLSSSKTEGVKSGVTWIALSVTPTSTLAWQGISFDATFSNGSVTQSLLTVYWDSQSIGQIDGRFLNTSTENKTFFFSTSTRPDNKTHVVGFRLDSFAPGHASVTISNIVGKSTH</sequence>
<dbReference type="Proteomes" id="UP000178873">
    <property type="component" value="Unassembled WGS sequence"/>
</dbReference>
<keyword evidence="1" id="KW-0812">Transmembrane</keyword>
<dbReference type="EMBL" id="MHRF01000007">
    <property type="protein sequence ID" value="OHA18305.1"/>
    <property type="molecule type" value="Genomic_DNA"/>
</dbReference>
<evidence type="ECO:0000256" key="1">
    <source>
        <dbReference type="SAM" id="Phobius"/>
    </source>
</evidence>
<protein>
    <submittedName>
        <fullName evidence="2">Uncharacterized protein</fullName>
    </submittedName>
</protein>